<dbReference type="InterPro" id="IPR004553">
    <property type="entry name" value="HMG_CoA_Rdtase_bac-typ"/>
</dbReference>
<dbReference type="EC" id="1.1.1.88" evidence="3"/>
<dbReference type="RefSeq" id="WP_110251088.1">
    <property type="nucleotide sequence ID" value="NZ_QJJR01000004.1"/>
</dbReference>
<dbReference type="SUPFAM" id="SSF55035">
    <property type="entry name" value="NAD-binding domain of HMG-CoA reductase"/>
    <property type="match status" value="1"/>
</dbReference>
<evidence type="ECO:0000256" key="1">
    <source>
        <dbReference type="ARBA" id="ARBA00007661"/>
    </source>
</evidence>
<reference evidence="4 5" key="1">
    <citation type="submission" date="2018-05" db="EMBL/GenBank/DDBJ databases">
        <title>Genomic Encyclopedia of Type Strains, Phase IV (KMG-IV): sequencing the most valuable type-strain genomes for metagenomic binning, comparative biology and taxonomic classification.</title>
        <authorList>
            <person name="Goeker M."/>
        </authorList>
    </citation>
    <scope>NUCLEOTIDE SEQUENCE [LARGE SCALE GENOMIC DNA]</scope>
    <source>
        <strain evidence="4 5">DSM 22440</strain>
    </source>
</reference>
<dbReference type="GO" id="GO:0004420">
    <property type="term" value="F:hydroxymethylglutaryl-CoA reductase (NADPH) activity"/>
    <property type="evidence" value="ECO:0007669"/>
    <property type="project" value="InterPro"/>
</dbReference>
<dbReference type="PROSITE" id="PS01192">
    <property type="entry name" value="HMG_COA_REDUCTASE_3"/>
    <property type="match status" value="1"/>
</dbReference>
<accession>A0A2V3WF69</accession>
<dbReference type="Gene3D" id="1.10.8.660">
    <property type="match status" value="1"/>
</dbReference>
<dbReference type="InterPro" id="IPR009023">
    <property type="entry name" value="HMG_CoA_Rdtase_NAD(P)-bd_sf"/>
</dbReference>
<gene>
    <name evidence="4" type="ORF">DES38_104229</name>
</gene>
<dbReference type="PRINTS" id="PR00071">
    <property type="entry name" value="HMGCOARDTASE"/>
</dbReference>
<comment type="pathway">
    <text evidence="3">Metabolic intermediate metabolism; (R)-mevalonate degradation; (S)-3-hydroxy-3-methylglutaryl-CoA from (R)-mevalonate: step 1/1.</text>
</comment>
<evidence type="ECO:0000256" key="3">
    <source>
        <dbReference type="RuleBase" id="RU361219"/>
    </source>
</evidence>
<dbReference type="NCBIfam" id="TIGR00532">
    <property type="entry name" value="HMG_CoA_R_NAD"/>
    <property type="match status" value="1"/>
</dbReference>
<proteinExistence type="inferred from homology"/>
<dbReference type="SUPFAM" id="SSF56542">
    <property type="entry name" value="Substrate-binding domain of HMG-CoA reductase"/>
    <property type="match status" value="1"/>
</dbReference>
<dbReference type="OrthoDB" id="9764892at2"/>
<comment type="catalytic activity">
    <reaction evidence="3">
        <text>(R)-mevalonate + 2 NAD(+) + CoA = (3S)-3-hydroxy-3-methylglutaryl-CoA + 2 NADH + 2 H(+)</text>
        <dbReference type="Rhea" id="RHEA:14833"/>
        <dbReference type="ChEBI" id="CHEBI:15378"/>
        <dbReference type="ChEBI" id="CHEBI:36464"/>
        <dbReference type="ChEBI" id="CHEBI:43074"/>
        <dbReference type="ChEBI" id="CHEBI:57287"/>
        <dbReference type="ChEBI" id="CHEBI:57540"/>
        <dbReference type="ChEBI" id="CHEBI:57945"/>
        <dbReference type="EC" id="1.1.1.88"/>
    </reaction>
</comment>
<name>A0A2V3WF69_9BACI</name>
<dbReference type="GO" id="GO:0140643">
    <property type="term" value="F:hydroxymethylglutaryl-CoA reductase (NADH) activity"/>
    <property type="evidence" value="ECO:0007669"/>
    <property type="project" value="UniProtKB-EC"/>
</dbReference>
<keyword evidence="5" id="KW-1185">Reference proteome</keyword>
<dbReference type="InterPro" id="IPR023076">
    <property type="entry name" value="HMG_CoA_Rdtase_CS"/>
</dbReference>
<comment type="caution">
    <text evidence="4">The sequence shown here is derived from an EMBL/GenBank/DDBJ whole genome shotgun (WGS) entry which is preliminary data.</text>
</comment>
<dbReference type="Gene3D" id="3.90.770.10">
    <property type="entry name" value="3-hydroxy-3-methylglutaryl-coenzyme A Reductase, Chain A, domain 2"/>
    <property type="match status" value="2"/>
</dbReference>
<keyword evidence="2 3" id="KW-0560">Oxidoreductase</keyword>
<dbReference type="PROSITE" id="PS50065">
    <property type="entry name" value="HMG_COA_REDUCTASE_4"/>
    <property type="match status" value="1"/>
</dbReference>
<keyword evidence="3" id="KW-0520">NAD</keyword>
<dbReference type="PANTHER" id="PTHR10572">
    <property type="entry name" value="3-HYDROXY-3-METHYLGLUTARYL-COENZYME A REDUCTASE"/>
    <property type="match status" value="1"/>
</dbReference>
<evidence type="ECO:0000313" key="4">
    <source>
        <dbReference type="EMBL" id="PXW91794.1"/>
    </source>
</evidence>
<dbReference type="Pfam" id="PF00368">
    <property type="entry name" value="HMG-CoA_red"/>
    <property type="match status" value="1"/>
</dbReference>
<comment type="similarity">
    <text evidence="1 3">Belongs to the HMG-CoA reductase family.</text>
</comment>
<dbReference type="AlphaFoldDB" id="A0A2V3WF69"/>
<organism evidence="4 5">
    <name type="scientific">Streptohalobacillus salinus</name>
    <dbReference type="NCBI Taxonomy" id="621096"/>
    <lineage>
        <taxon>Bacteria</taxon>
        <taxon>Bacillati</taxon>
        <taxon>Bacillota</taxon>
        <taxon>Bacilli</taxon>
        <taxon>Bacillales</taxon>
        <taxon>Bacillaceae</taxon>
        <taxon>Streptohalobacillus</taxon>
    </lineage>
</organism>
<evidence type="ECO:0000256" key="2">
    <source>
        <dbReference type="ARBA" id="ARBA00023002"/>
    </source>
</evidence>
<dbReference type="UniPathway" id="UPA00257">
    <property type="reaction ID" value="UER00367"/>
</dbReference>
<dbReference type="GO" id="GO:0015936">
    <property type="term" value="P:coenzyme A metabolic process"/>
    <property type="evidence" value="ECO:0007669"/>
    <property type="project" value="InterPro"/>
</dbReference>
<dbReference type="InterPro" id="IPR002202">
    <property type="entry name" value="HMG_CoA_Rdtase"/>
</dbReference>
<sequence length="430" mass="46577">MTHAPLEKFYKKSLNERIQNLIDTSRIDAETVEQFKTSLLLSDDTANHMIENQIGTYQLPLGLGLNFVINDQIYDVPMATEEPSVIAAASFGAKTIKASGGFTTYQDQRLMVGQVALRNVSDPHDKKERVYEARERLIELAHQAHPSIVRRGGGVKAIDVRLIDENQVQGTPDFFIVHLLVDTSEAMGANMVNTMVEAIKDELELITGGDCLMGILSNYATENTVTSTCIIPPTLLSRAEIPGEEVRDRIVEANQFAIADPYRAVTHNKGIMNGIDAVVLATGNDTRAIAAGIHAFASRSGQYRALTNWYVDDQANLVGTITVPMAIGTVGGSISIHPGAQFAHSMLNKPTASELAGIIASVGLAQNFSALRALVTEGIQKGHMSLQAKSLAMVAGAKGKEIEAITKQLKQEPLMNLAVAEKLLKAYRDQ</sequence>
<dbReference type="InterPro" id="IPR009029">
    <property type="entry name" value="HMG_CoA_Rdtase_sub-bd_dom_sf"/>
</dbReference>
<dbReference type="EMBL" id="QJJR01000004">
    <property type="protein sequence ID" value="PXW91794.1"/>
    <property type="molecule type" value="Genomic_DNA"/>
</dbReference>
<dbReference type="InterPro" id="IPR023074">
    <property type="entry name" value="HMG_CoA_Rdtase_cat_sf"/>
</dbReference>
<protein>
    <recommendedName>
        <fullName evidence="3">3-hydroxy-3-methylglutaryl coenzyme A reductase</fullName>
        <shortName evidence="3">HMG-CoA reductase</shortName>
        <ecNumber evidence="3">1.1.1.88</ecNumber>
    </recommendedName>
</protein>
<dbReference type="Proteomes" id="UP000247922">
    <property type="component" value="Unassembled WGS sequence"/>
</dbReference>
<dbReference type="CDD" id="cd00644">
    <property type="entry name" value="HMG-CoA_reductase_classII"/>
    <property type="match status" value="1"/>
</dbReference>
<dbReference type="PANTHER" id="PTHR10572:SF24">
    <property type="entry name" value="3-HYDROXY-3-METHYLGLUTARYL-COENZYME A REDUCTASE"/>
    <property type="match status" value="1"/>
</dbReference>
<evidence type="ECO:0000313" key="5">
    <source>
        <dbReference type="Proteomes" id="UP000247922"/>
    </source>
</evidence>